<dbReference type="CDD" id="cd01392">
    <property type="entry name" value="HTH_LacI"/>
    <property type="match status" value="1"/>
</dbReference>
<organism evidence="5 6">
    <name type="scientific">Algoriphagus ornithinivorans</name>
    <dbReference type="NCBI Taxonomy" id="226506"/>
    <lineage>
        <taxon>Bacteria</taxon>
        <taxon>Pseudomonadati</taxon>
        <taxon>Bacteroidota</taxon>
        <taxon>Cytophagia</taxon>
        <taxon>Cytophagales</taxon>
        <taxon>Cyclobacteriaceae</taxon>
        <taxon>Algoriphagus</taxon>
    </lineage>
</organism>
<dbReference type="Gene3D" id="3.40.50.2300">
    <property type="match status" value="2"/>
</dbReference>
<name>A0A1I5J494_9BACT</name>
<dbReference type="AlphaFoldDB" id="A0A1I5J494"/>
<keyword evidence="3" id="KW-0804">Transcription</keyword>
<dbReference type="Proteomes" id="UP000199564">
    <property type="component" value="Unassembled WGS sequence"/>
</dbReference>
<dbReference type="GO" id="GO:0000976">
    <property type="term" value="F:transcription cis-regulatory region binding"/>
    <property type="evidence" value="ECO:0007669"/>
    <property type="project" value="TreeGrafter"/>
</dbReference>
<keyword evidence="6" id="KW-1185">Reference proteome</keyword>
<dbReference type="STRING" id="226506.SAMN04488519_11154"/>
<sequence length="339" mass="38150">MDKRRITLKDIARELGISVSTASRALNSYSGISEETIKLVKDYAEKHNYVPNSIAVNFRRNRTMTLGMIVPEVVHPFFSSIISGAIAAANQHGYRILLGQTDEKLPNEKLACRSMLSGSVDGLLISVSNETKDFEHLQEFIDEGKPVIQFDKFLENFHTPKVITDDYESAYEAVNHLIKQGYRRIAHINGLLEVKNSMDRLKGYKKALEDAGLEFREEWVPHCKNISEEEGYQFAQELLNLPQPPDAFFCITDLVALGVMNYLKSQGIQVPKQIGVMGFSNWKIAEVMSPGLSTVEQHGHQMGMKAVNLLVQLLKDQSLGSNETYKIDSDLIIRESTLN</sequence>
<keyword evidence="1" id="KW-0805">Transcription regulation</keyword>
<dbReference type="PROSITE" id="PS50932">
    <property type="entry name" value="HTH_LACI_2"/>
    <property type="match status" value="1"/>
</dbReference>
<protein>
    <submittedName>
        <fullName evidence="5">Transcriptional regulator, LacI family</fullName>
    </submittedName>
</protein>
<evidence type="ECO:0000256" key="3">
    <source>
        <dbReference type="ARBA" id="ARBA00023163"/>
    </source>
</evidence>
<dbReference type="Pfam" id="PF00532">
    <property type="entry name" value="Peripla_BP_1"/>
    <property type="match status" value="1"/>
</dbReference>
<dbReference type="SMART" id="SM00354">
    <property type="entry name" value="HTH_LACI"/>
    <property type="match status" value="1"/>
</dbReference>
<dbReference type="GO" id="GO:0003700">
    <property type="term" value="F:DNA-binding transcription factor activity"/>
    <property type="evidence" value="ECO:0007669"/>
    <property type="project" value="TreeGrafter"/>
</dbReference>
<keyword evidence="2" id="KW-0238">DNA-binding</keyword>
<dbReference type="RefSeq" id="WP_091655313.1">
    <property type="nucleotide sequence ID" value="NZ_FOVW01000011.1"/>
</dbReference>
<dbReference type="EMBL" id="FOVW01000011">
    <property type="protein sequence ID" value="SFO67440.1"/>
    <property type="molecule type" value="Genomic_DNA"/>
</dbReference>
<dbReference type="SUPFAM" id="SSF53822">
    <property type="entry name" value="Periplasmic binding protein-like I"/>
    <property type="match status" value="1"/>
</dbReference>
<dbReference type="SUPFAM" id="SSF47413">
    <property type="entry name" value="lambda repressor-like DNA-binding domains"/>
    <property type="match status" value="1"/>
</dbReference>
<reference evidence="6" key="1">
    <citation type="submission" date="2016-10" db="EMBL/GenBank/DDBJ databases">
        <authorList>
            <person name="Varghese N."/>
            <person name="Submissions S."/>
        </authorList>
    </citation>
    <scope>NUCLEOTIDE SEQUENCE [LARGE SCALE GENOMIC DNA]</scope>
    <source>
        <strain evidence="6">DSM 15282</strain>
    </source>
</reference>
<dbReference type="Pfam" id="PF00356">
    <property type="entry name" value="LacI"/>
    <property type="match status" value="1"/>
</dbReference>
<evidence type="ECO:0000256" key="1">
    <source>
        <dbReference type="ARBA" id="ARBA00023015"/>
    </source>
</evidence>
<dbReference type="PANTHER" id="PTHR30146">
    <property type="entry name" value="LACI-RELATED TRANSCRIPTIONAL REPRESSOR"/>
    <property type="match status" value="1"/>
</dbReference>
<dbReference type="CDD" id="cd06267">
    <property type="entry name" value="PBP1_LacI_sugar_binding-like"/>
    <property type="match status" value="1"/>
</dbReference>
<evidence type="ECO:0000313" key="5">
    <source>
        <dbReference type="EMBL" id="SFO67440.1"/>
    </source>
</evidence>
<dbReference type="InterPro" id="IPR010982">
    <property type="entry name" value="Lambda_DNA-bd_dom_sf"/>
</dbReference>
<feature type="domain" description="HTH lacI-type" evidence="4">
    <location>
        <begin position="6"/>
        <end position="60"/>
    </location>
</feature>
<proteinExistence type="predicted"/>
<evidence type="ECO:0000259" key="4">
    <source>
        <dbReference type="PROSITE" id="PS50932"/>
    </source>
</evidence>
<dbReference type="PANTHER" id="PTHR30146:SF109">
    <property type="entry name" value="HTH-TYPE TRANSCRIPTIONAL REGULATOR GALS"/>
    <property type="match status" value="1"/>
</dbReference>
<dbReference type="InterPro" id="IPR028082">
    <property type="entry name" value="Peripla_BP_I"/>
</dbReference>
<evidence type="ECO:0000256" key="2">
    <source>
        <dbReference type="ARBA" id="ARBA00023125"/>
    </source>
</evidence>
<evidence type="ECO:0000313" key="6">
    <source>
        <dbReference type="Proteomes" id="UP000199564"/>
    </source>
</evidence>
<accession>A0A1I5J494</accession>
<gene>
    <name evidence="5" type="ORF">SAMN04488519_11154</name>
</gene>
<dbReference type="Gene3D" id="1.10.260.40">
    <property type="entry name" value="lambda repressor-like DNA-binding domains"/>
    <property type="match status" value="1"/>
</dbReference>
<dbReference type="InterPro" id="IPR001761">
    <property type="entry name" value="Peripla_BP/Lac1_sug-bd_dom"/>
</dbReference>
<dbReference type="InterPro" id="IPR000843">
    <property type="entry name" value="HTH_LacI"/>
</dbReference>